<dbReference type="Gene3D" id="1.20.1070.10">
    <property type="entry name" value="Rhodopsin 7-helix transmembrane proteins"/>
    <property type="match status" value="1"/>
</dbReference>
<dbReference type="GO" id="GO:0016493">
    <property type="term" value="F:C-C chemokine receptor activity"/>
    <property type="evidence" value="ECO:0007669"/>
    <property type="project" value="TreeGrafter"/>
</dbReference>
<dbReference type="Ensembl" id="ENSGMOT00000035883.1">
    <property type="protein sequence ID" value="ENSGMOP00000045084.1"/>
    <property type="gene ID" value="ENSGMOG00000029523.1"/>
</dbReference>
<dbReference type="PANTHER" id="PTHR10489">
    <property type="entry name" value="CELL ADHESION MOLECULE"/>
    <property type="match status" value="1"/>
</dbReference>
<evidence type="ECO:0000256" key="2">
    <source>
        <dbReference type="ARBA" id="ARBA00022692"/>
    </source>
</evidence>
<dbReference type="Proteomes" id="UP000694546">
    <property type="component" value="Chromosome 8"/>
</dbReference>
<dbReference type="KEGG" id="gmh:115549528"/>
<protein>
    <submittedName>
        <fullName evidence="10">C-C chemokine receptor type 8-like</fullName>
    </submittedName>
</protein>
<feature type="transmembrane region" description="Helical" evidence="8">
    <location>
        <begin position="95"/>
        <end position="118"/>
    </location>
</feature>
<reference evidence="10" key="1">
    <citation type="submission" date="2025-08" db="UniProtKB">
        <authorList>
            <consortium name="Ensembl"/>
        </authorList>
    </citation>
    <scope>IDENTIFICATION</scope>
</reference>
<dbReference type="RefSeq" id="XP_030220652.1">
    <property type="nucleotide sequence ID" value="XM_030364792.1"/>
</dbReference>
<keyword evidence="2 8" id="KW-0812">Transmembrane</keyword>
<dbReference type="InterPro" id="IPR050119">
    <property type="entry name" value="CCR1-9-like"/>
</dbReference>
<dbReference type="OrthoDB" id="8733891at2759"/>
<keyword evidence="11" id="KW-1185">Reference proteome</keyword>
<dbReference type="InterPro" id="IPR017452">
    <property type="entry name" value="GPCR_Rhodpsn_7TM"/>
</dbReference>
<dbReference type="GO" id="GO:0019957">
    <property type="term" value="F:C-C chemokine binding"/>
    <property type="evidence" value="ECO:0007669"/>
    <property type="project" value="TreeGrafter"/>
</dbReference>
<sequence length="326" mass="36713">MWVMVNRGRERHLLLAKKPLANNDMEETTMDPNLLVSYNFTGIQNKTDLHTFPDGWKILFGAMIYVIFILSIIGNTLLFHALYCNMNVKNVTDMYYFHLACSDVTLTFALPFAATGLINGWSFSELICKLVVSLYYCGMTSSIILLTAISVDQFSTVVIQNGCIVPVKRRRCAIGACTMAWMASLAVGVPCVIYSKIVSEQDKPACCSHKIPSFFALLSICLFAAIVFCYSAILWTTVRASTRKKLRTASLALCISVAFFVCCAPYTILMKTSSDKFKLKQTFAYHVALLLALFHCCINPMIYMMSPKYRKHVRSVFCCEKVHTKR</sequence>
<feature type="transmembrane region" description="Helical" evidence="8">
    <location>
        <begin position="172"/>
        <end position="195"/>
    </location>
</feature>
<dbReference type="GO" id="GO:0060326">
    <property type="term" value="P:cell chemotaxis"/>
    <property type="evidence" value="ECO:0007669"/>
    <property type="project" value="TreeGrafter"/>
</dbReference>
<dbReference type="GO" id="GO:0009897">
    <property type="term" value="C:external side of plasma membrane"/>
    <property type="evidence" value="ECO:0007669"/>
    <property type="project" value="TreeGrafter"/>
</dbReference>
<dbReference type="PANTHER" id="PTHR10489:SF730">
    <property type="entry name" value="CHEMOKINE XC RECEPTOR 1"/>
    <property type="match status" value="1"/>
</dbReference>
<evidence type="ECO:0000259" key="9">
    <source>
        <dbReference type="PROSITE" id="PS50262"/>
    </source>
</evidence>
<keyword evidence="5 8" id="KW-0472">Membrane</keyword>
<dbReference type="InterPro" id="IPR000276">
    <property type="entry name" value="GPCR_Rhodpsn"/>
</dbReference>
<evidence type="ECO:0000256" key="7">
    <source>
        <dbReference type="ARBA" id="ARBA00023224"/>
    </source>
</evidence>
<keyword evidence="6" id="KW-0675">Receptor</keyword>
<evidence type="ECO:0000313" key="11">
    <source>
        <dbReference type="Proteomes" id="UP000694546"/>
    </source>
</evidence>
<dbReference type="AlphaFoldDB" id="A0A8C5BJJ1"/>
<dbReference type="OMA" id="CEKLCRK"/>
<dbReference type="SUPFAM" id="SSF81321">
    <property type="entry name" value="Family A G protein-coupled receptor-like"/>
    <property type="match status" value="1"/>
</dbReference>
<evidence type="ECO:0000256" key="1">
    <source>
        <dbReference type="ARBA" id="ARBA00004370"/>
    </source>
</evidence>
<feature type="domain" description="G-protein coupled receptors family 1 profile" evidence="9">
    <location>
        <begin position="74"/>
        <end position="303"/>
    </location>
</feature>
<evidence type="ECO:0000256" key="3">
    <source>
        <dbReference type="ARBA" id="ARBA00022989"/>
    </source>
</evidence>
<accession>A0A8C5BJJ1</accession>
<dbReference type="PRINTS" id="PR00237">
    <property type="entry name" value="GPCRRHODOPSN"/>
</dbReference>
<evidence type="ECO:0000256" key="6">
    <source>
        <dbReference type="ARBA" id="ARBA00023170"/>
    </source>
</evidence>
<dbReference type="Pfam" id="PF00001">
    <property type="entry name" value="7tm_1"/>
    <property type="match status" value="1"/>
</dbReference>
<keyword evidence="3 8" id="KW-1133">Transmembrane helix</keyword>
<keyword evidence="4" id="KW-0297">G-protein coupled receptor</keyword>
<dbReference type="GeneTree" id="ENSGT01130000278323"/>
<dbReference type="GO" id="GO:0019722">
    <property type="term" value="P:calcium-mediated signaling"/>
    <property type="evidence" value="ECO:0007669"/>
    <property type="project" value="TreeGrafter"/>
</dbReference>
<dbReference type="PROSITE" id="PS50262">
    <property type="entry name" value="G_PROTEIN_RECEP_F1_2"/>
    <property type="match status" value="1"/>
</dbReference>
<reference evidence="10" key="2">
    <citation type="submission" date="2025-09" db="UniProtKB">
        <authorList>
            <consortium name="Ensembl"/>
        </authorList>
    </citation>
    <scope>IDENTIFICATION</scope>
</reference>
<dbReference type="GeneID" id="115549528"/>
<gene>
    <name evidence="10" type="primary">LOC115549528</name>
</gene>
<feature type="transmembrane region" description="Helical" evidence="8">
    <location>
        <begin position="130"/>
        <end position="151"/>
    </location>
</feature>
<evidence type="ECO:0000313" key="10">
    <source>
        <dbReference type="Ensembl" id="ENSGMOP00000045084.1"/>
    </source>
</evidence>
<keyword evidence="7" id="KW-0807">Transducer</keyword>
<feature type="transmembrane region" description="Helical" evidence="8">
    <location>
        <begin position="215"/>
        <end position="236"/>
    </location>
</feature>
<name>A0A8C5BJJ1_GADMO</name>
<feature type="transmembrane region" description="Helical" evidence="8">
    <location>
        <begin position="58"/>
        <end position="83"/>
    </location>
</feature>
<feature type="transmembrane region" description="Helical" evidence="8">
    <location>
        <begin position="248"/>
        <end position="268"/>
    </location>
</feature>
<dbReference type="GO" id="GO:0006955">
    <property type="term" value="P:immune response"/>
    <property type="evidence" value="ECO:0007669"/>
    <property type="project" value="TreeGrafter"/>
</dbReference>
<comment type="subcellular location">
    <subcellularLocation>
        <location evidence="1">Membrane</location>
    </subcellularLocation>
</comment>
<evidence type="ECO:0000256" key="8">
    <source>
        <dbReference type="SAM" id="Phobius"/>
    </source>
</evidence>
<proteinExistence type="predicted"/>
<dbReference type="GO" id="GO:0007204">
    <property type="term" value="P:positive regulation of cytosolic calcium ion concentration"/>
    <property type="evidence" value="ECO:0007669"/>
    <property type="project" value="TreeGrafter"/>
</dbReference>
<feature type="transmembrane region" description="Helical" evidence="8">
    <location>
        <begin position="283"/>
        <end position="305"/>
    </location>
</feature>
<organism evidence="10 11">
    <name type="scientific">Gadus morhua</name>
    <name type="common">Atlantic cod</name>
    <dbReference type="NCBI Taxonomy" id="8049"/>
    <lineage>
        <taxon>Eukaryota</taxon>
        <taxon>Metazoa</taxon>
        <taxon>Chordata</taxon>
        <taxon>Craniata</taxon>
        <taxon>Vertebrata</taxon>
        <taxon>Euteleostomi</taxon>
        <taxon>Actinopterygii</taxon>
        <taxon>Neopterygii</taxon>
        <taxon>Teleostei</taxon>
        <taxon>Neoteleostei</taxon>
        <taxon>Acanthomorphata</taxon>
        <taxon>Zeiogadaria</taxon>
        <taxon>Gadariae</taxon>
        <taxon>Gadiformes</taxon>
        <taxon>Gadoidei</taxon>
        <taxon>Gadidae</taxon>
        <taxon>Gadus</taxon>
    </lineage>
</organism>
<evidence type="ECO:0000256" key="4">
    <source>
        <dbReference type="ARBA" id="ARBA00023040"/>
    </source>
</evidence>
<evidence type="ECO:0000256" key="5">
    <source>
        <dbReference type="ARBA" id="ARBA00023136"/>
    </source>
</evidence>